<dbReference type="KEGG" id="tpsc:RBB77_03745"/>
<dbReference type="Gene3D" id="3.40.250.10">
    <property type="entry name" value="Rhodanese-like domain"/>
    <property type="match status" value="2"/>
</dbReference>
<feature type="domain" description="Rhodanese" evidence="2">
    <location>
        <begin position="376"/>
        <end position="464"/>
    </location>
</feature>
<gene>
    <name evidence="3" type="ORF">RBB77_03745</name>
</gene>
<dbReference type="PANTHER" id="PTHR43084">
    <property type="entry name" value="PERSULFIDE DIOXYGENASE ETHE1"/>
    <property type="match status" value="1"/>
</dbReference>
<dbReference type="SMART" id="SM00450">
    <property type="entry name" value="RHOD"/>
    <property type="match status" value="2"/>
</dbReference>
<dbReference type="GO" id="GO:0050313">
    <property type="term" value="F:sulfur dioxygenase activity"/>
    <property type="evidence" value="ECO:0007669"/>
    <property type="project" value="InterPro"/>
</dbReference>
<proteinExistence type="predicted"/>
<dbReference type="GO" id="GO:0070813">
    <property type="term" value="P:hydrogen sulfide metabolic process"/>
    <property type="evidence" value="ECO:0007669"/>
    <property type="project" value="TreeGrafter"/>
</dbReference>
<dbReference type="CDD" id="cd00158">
    <property type="entry name" value="RHOD"/>
    <property type="match status" value="2"/>
</dbReference>
<dbReference type="AlphaFoldDB" id="A0AAU7ZSW3"/>
<name>A0AAU7ZSW3_9BACT</name>
<organism evidence="3">
    <name type="scientific">Tunturiibacter psychrotolerans</name>
    <dbReference type="NCBI Taxonomy" id="3069686"/>
    <lineage>
        <taxon>Bacteria</taxon>
        <taxon>Pseudomonadati</taxon>
        <taxon>Acidobacteriota</taxon>
        <taxon>Terriglobia</taxon>
        <taxon>Terriglobales</taxon>
        <taxon>Acidobacteriaceae</taxon>
        <taxon>Tunturiibacter</taxon>
    </lineage>
</organism>
<dbReference type="Gene3D" id="3.60.15.10">
    <property type="entry name" value="Ribonuclease Z/Hydroxyacylglutathione hydrolase-like"/>
    <property type="match status" value="1"/>
</dbReference>
<dbReference type="PANTHER" id="PTHR43084:SF1">
    <property type="entry name" value="PERSULFIDE DIOXYGENASE ETHE1, MITOCHONDRIAL"/>
    <property type="match status" value="1"/>
</dbReference>
<dbReference type="RefSeq" id="WP_353064860.1">
    <property type="nucleotide sequence ID" value="NZ_CP132942.1"/>
</dbReference>
<evidence type="ECO:0000313" key="3">
    <source>
        <dbReference type="EMBL" id="XCB34017.1"/>
    </source>
</evidence>
<dbReference type="FunFam" id="3.60.15.10:FF:000030">
    <property type="entry name" value="Metallo-beta-lactamase family protein"/>
    <property type="match status" value="1"/>
</dbReference>
<dbReference type="GO" id="GO:0006749">
    <property type="term" value="P:glutathione metabolic process"/>
    <property type="evidence" value="ECO:0007669"/>
    <property type="project" value="InterPro"/>
</dbReference>
<dbReference type="InterPro" id="IPR036866">
    <property type="entry name" value="RibonucZ/Hydroxyglut_hydro"/>
</dbReference>
<dbReference type="InterPro" id="IPR036873">
    <property type="entry name" value="Rhodanese-like_dom_sf"/>
</dbReference>
<reference evidence="3" key="1">
    <citation type="submission" date="2023-08" db="EMBL/GenBank/DDBJ databases">
        <authorList>
            <person name="Messyasz A."/>
            <person name="Mannisto M.K."/>
            <person name="Kerkhof L.J."/>
            <person name="Haggblom M."/>
        </authorList>
    </citation>
    <scope>NUCLEOTIDE SEQUENCE</scope>
    <source>
        <strain evidence="3">X5P6</strain>
    </source>
</reference>
<dbReference type="Pfam" id="PF00581">
    <property type="entry name" value="Rhodanese"/>
    <property type="match status" value="2"/>
</dbReference>
<reference evidence="3" key="2">
    <citation type="journal article" date="2024" name="Environ. Microbiol.">
        <title>Genome analysis and description of Tunturibacter gen. nov. expands the diversity of Terriglobia in tundra soils.</title>
        <authorList>
            <person name="Messyasz A."/>
            <person name="Mannisto M.K."/>
            <person name="Kerkhof L.J."/>
            <person name="Haggblom M.M."/>
        </authorList>
    </citation>
    <scope>NUCLEOTIDE SEQUENCE</scope>
    <source>
        <strain evidence="3">X5P6</strain>
    </source>
</reference>
<dbReference type="InterPro" id="IPR001279">
    <property type="entry name" value="Metallo-B-lactamas"/>
</dbReference>
<dbReference type="EMBL" id="CP132942">
    <property type="protein sequence ID" value="XCB34017.1"/>
    <property type="molecule type" value="Genomic_DNA"/>
</dbReference>
<feature type="domain" description="Rhodanese" evidence="2">
    <location>
        <begin position="271"/>
        <end position="361"/>
    </location>
</feature>
<dbReference type="SUPFAM" id="SSF52821">
    <property type="entry name" value="Rhodanese/Cell cycle control phosphatase"/>
    <property type="match status" value="2"/>
</dbReference>
<accession>A0AAU7ZSW3</accession>
<dbReference type="SUPFAM" id="SSF56281">
    <property type="entry name" value="Metallo-hydrolase/oxidoreductase"/>
    <property type="match status" value="1"/>
</dbReference>
<protein>
    <submittedName>
        <fullName evidence="3">MBL fold metallo-hydrolase</fullName>
    </submittedName>
</protein>
<dbReference type="GO" id="GO:0046872">
    <property type="term" value="F:metal ion binding"/>
    <property type="evidence" value="ECO:0007669"/>
    <property type="project" value="UniProtKB-KW"/>
</dbReference>
<dbReference type="InterPro" id="IPR001763">
    <property type="entry name" value="Rhodanese-like_dom"/>
</dbReference>
<sequence>MILKQYYLGCLAHASYLIGDEASSTAIIVDPQRDIQQYLADAEKFGLQIRAVFLTHFHADFIAGHLELRDSCGATIYLGSRAEAEYPFVAVKDDDTLDYPGLRLQILETPGHTIESISILVFDLNKDQEKPHAVLTGDTLFIGDVGRPDLRASLGWTANQLGGHLYDSLHNKLMTLPDETLVYPAHGAGSLCGKNLSSDTVSSLGDQRRFNYALQPMSKREFIRIVTADQPDAPAYFIYDAILNTREHATLDKNLQKVLQPIDLNEVLAMGDAGAHILDVRDSAEYAKGHLPGSINIGLGGQYATWAGTILGRTKPIVIVAEPGREQEAALRLGRIGFDHVKGYLSGGMEALATRPDLVWPTERVSAQIAAEELATTDPPVVLDIRSPREWIGKHIAGSVNIPLGHLQERIGEIPRDRRIAVHCAGGYRSSIAASILHQHGITNLIEVAGGLAAWEAAKLPVVSEA</sequence>
<dbReference type="InterPro" id="IPR044528">
    <property type="entry name" value="POD-like_MBL-fold"/>
</dbReference>
<evidence type="ECO:0000259" key="2">
    <source>
        <dbReference type="PROSITE" id="PS50206"/>
    </source>
</evidence>
<dbReference type="PROSITE" id="PS50206">
    <property type="entry name" value="RHODANESE_3"/>
    <property type="match status" value="2"/>
</dbReference>
<dbReference type="Pfam" id="PF00753">
    <property type="entry name" value="Lactamase_B"/>
    <property type="match status" value="1"/>
</dbReference>
<keyword evidence="1" id="KW-0479">Metal-binding</keyword>
<dbReference type="SMART" id="SM00849">
    <property type="entry name" value="Lactamase_B"/>
    <property type="match status" value="1"/>
</dbReference>
<dbReference type="InterPro" id="IPR051682">
    <property type="entry name" value="Mito_Persulfide_Diox"/>
</dbReference>
<evidence type="ECO:0000256" key="1">
    <source>
        <dbReference type="ARBA" id="ARBA00022723"/>
    </source>
</evidence>
<dbReference type="CDD" id="cd07724">
    <property type="entry name" value="POD-like_MBL-fold"/>
    <property type="match status" value="1"/>
</dbReference>